<sequence length="475" mass="53114">MAAAEARAVWQRTANRCFVQEDAKRAPKLACCQSSSSSSKQIDAGAPGVADAPDNPALGFMPLNWNRSYSNLPADTRWWLQLQPNCGYQKGLTCEQLNSLEAEMEALRAGFVKSPSKVGGEHPSDERGVTHVDGNKNSEVPHDVHHGVSAVCMMKDHEIRKQDVEAVDCKTTQEFIELMDTRENYEFVEIDSVGCPTSKKLNESDFDPESPWIGDGKGEPWWRTTDKDDLASLVAQKSLGYMENCDLPPPQKMNIRRNPYACSPDIKKVEASSLDWKLEADLISNPIVHEQGSSDPGGAAVEKVQTPVVSDQSLRYSTTHKDISEIRQVSENDPCKAQLMEALRHSQTRAREAETAAKQAYAEKEHILKLFFRQASQLFAYKQWFQLLQLEALYFQIKNSDQPISTLFPFPVALPWTPNRGKKPRKSWQKAAKGRRGKQSRRKLDTSKYAVAFALGLGLVGAGLLLGWTVGWMLF</sequence>
<evidence type="ECO:0000313" key="1">
    <source>
        <dbReference type="EMBL" id="KAJ0051466.1"/>
    </source>
</evidence>
<accession>A0ACC0ZFB6</accession>
<dbReference type="Proteomes" id="UP001163603">
    <property type="component" value="Chromosome 1"/>
</dbReference>
<proteinExistence type="predicted"/>
<organism evidence="1 2">
    <name type="scientific">Pistacia integerrima</name>
    <dbReference type="NCBI Taxonomy" id="434235"/>
    <lineage>
        <taxon>Eukaryota</taxon>
        <taxon>Viridiplantae</taxon>
        <taxon>Streptophyta</taxon>
        <taxon>Embryophyta</taxon>
        <taxon>Tracheophyta</taxon>
        <taxon>Spermatophyta</taxon>
        <taxon>Magnoliopsida</taxon>
        <taxon>eudicotyledons</taxon>
        <taxon>Gunneridae</taxon>
        <taxon>Pentapetalae</taxon>
        <taxon>rosids</taxon>
        <taxon>malvids</taxon>
        <taxon>Sapindales</taxon>
        <taxon>Anacardiaceae</taxon>
        <taxon>Pistacia</taxon>
    </lineage>
</organism>
<reference evidence="2" key="1">
    <citation type="journal article" date="2023" name="G3 (Bethesda)">
        <title>Genome assembly and association tests identify interacting loci associated with vigor, precocity, and sex in interspecific pistachio rootstocks.</title>
        <authorList>
            <person name="Palmer W."/>
            <person name="Jacygrad E."/>
            <person name="Sagayaradj S."/>
            <person name="Cavanaugh K."/>
            <person name="Han R."/>
            <person name="Bertier L."/>
            <person name="Beede B."/>
            <person name="Kafkas S."/>
            <person name="Golino D."/>
            <person name="Preece J."/>
            <person name="Michelmore R."/>
        </authorList>
    </citation>
    <scope>NUCLEOTIDE SEQUENCE [LARGE SCALE GENOMIC DNA]</scope>
</reference>
<protein>
    <submittedName>
        <fullName evidence="1">Uncharacterized protein</fullName>
    </submittedName>
</protein>
<name>A0ACC0ZFB6_9ROSI</name>
<evidence type="ECO:0000313" key="2">
    <source>
        <dbReference type="Proteomes" id="UP001163603"/>
    </source>
</evidence>
<gene>
    <name evidence="1" type="ORF">Pint_00605</name>
</gene>
<comment type="caution">
    <text evidence="1">The sequence shown here is derived from an EMBL/GenBank/DDBJ whole genome shotgun (WGS) entry which is preliminary data.</text>
</comment>
<dbReference type="EMBL" id="CM047736">
    <property type="protein sequence ID" value="KAJ0051466.1"/>
    <property type="molecule type" value="Genomic_DNA"/>
</dbReference>
<keyword evidence="2" id="KW-1185">Reference proteome</keyword>